<name>A0A397VY83_9GLOM</name>
<feature type="coiled-coil region" evidence="1">
    <location>
        <begin position="58"/>
        <end position="92"/>
    </location>
</feature>
<accession>A0A397VY83</accession>
<gene>
    <name evidence="2" type="ORF">C2G38_2138516</name>
</gene>
<dbReference type="OrthoDB" id="2421414at2759"/>
<proteinExistence type="predicted"/>
<keyword evidence="1" id="KW-0175">Coiled coil</keyword>
<evidence type="ECO:0000256" key="1">
    <source>
        <dbReference type="SAM" id="Coils"/>
    </source>
</evidence>
<dbReference type="EMBL" id="QKWP01000154">
    <property type="protein sequence ID" value="RIB25959.1"/>
    <property type="molecule type" value="Genomic_DNA"/>
</dbReference>
<reference evidence="2 3" key="1">
    <citation type="submission" date="2018-06" db="EMBL/GenBank/DDBJ databases">
        <title>Comparative genomics reveals the genomic features of Rhizophagus irregularis, R. cerebriforme, R. diaphanum and Gigaspora rosea, and their symbiotic lifestyle signature.</title>
        <authorList>
            <person name="Morin E."/>
            <person name="San Clemente H."/>
            <person name="Chen E.C.H."/>
            <person name="De La Providencia I."/>
            <person name="Hainaut M."/>
            <person name="Kuo A."/>
            <person name="Kohler A."/>
            <person name="Murat C."/>
            <person name="Tang N."/>
            <person name="Roy S."/>
            <person name="Loubradou J."/>
            <person name="Henrissat B."/>
            <person name="Grigoriev I.V."/>
            <person name="Corradi N."/>
            <person name="Roux C."/>
            <person name="Martin F.M."/>
        </authorList>
    </citation>
    <scope>NUCLEOTIDE SEQUENCE [LARGE SCALE GENOMIC DNA]</scope>
    <source>
        <strain evidence="2 3">DAOM 194757</strain>
    </source>
</reference>
<protein>
    <submittedName>
        <fullName evidence="2">Uncharacterized protein</fullName>
    </submittedName>
</protein>
<sequence>MESKVTRDILKIICSLPRVNPSQFFLKTHFTLDIGRYCSSDYVQLSSDFKSVLTEQLKDHFKSEHKHTENELERIRQEVESARIEAVIYQAQLGSATNIRWSDDTLNYPIQLTKEIEKLCRKIDDFAKVKGKCYAINEKSALCLLEKYESKTCTVDKGFKLLLSFALQRMVLELIFNAADKLYKSSEWLKYYTDDHLY</sequence>
<dbReference type="AlphaFoldDB" id="A0A397VY83"/>
<comment type="caution">
    <text evidence="2">The sequence shown here is derived from an EMBL/GenBank/DDBJ whole genome shotgun (WGS) entry which is preliminary data.</text>
</comment>
<dbReference type="Proteomes" id="UP000266673">
    <property type="component" value="Unassembled WGS sequence"/>
</dbReference>
<evidence type="ECO:0000313" key="2">
    <source>
        <dbReference type="EMBL" id="RIB25959.1"/>
    </source>
</evidence>
<keyword evidence="3" id="KW-1185">Reference proteome</keyword>
<evidence type="ECO:0000313" key="3">
    <source>
        <dbReference type="Proteomes" id="UP000266673"/>
    </source>
</evidence>
<organism evidence="2 3">
    <name type="scientific">Gigaspora rosea</name>
    <dbReference type="NCBI Taxonomy" id="44941"/>
    <lineage>
        <taxon>Eukaryota</taxon>
        <taxon>Fungi</taxon>
        <taxon>Fungi incertae sedis</taxon>
        <taxon>Mucoromycota</taxon>
        <taxon>Glomeromycotina</taxon>
        <taxon>Glomeromycetes</taxon>
        <taxon>Diversisporales</taxon>
        <taxon>Gigasporaceae</taxon>
        <taxon>Gigaspora</taxon>
    </lineage>
</organism>